<organism evidence="6 8">
    <name type="scientific">Dracunculus medinensis</name>
    <name type="common">Guinea worm</name>
    <dbReference type="NCBI Taxonomy" id="318479"/>
    <lineage>
        <taxon>Eukaryota</taxon>
        <taxon>Metazoa</taxon>
        <taxon>Ecdysozoa</taxon>
        <taxon>Nematoda</taxon>
        <taxon>Chromadorea</taxon>
        <taxon>Rhabditida</taxon>
        <taxon>Spirurina</taxon>
        <taxon>Dracunculoidea</taxon>
        <taxon>Dracunculidae</taxon>
        <taxon>Dracunculus</taxon>
    </lineage>
</organism>
<dbReference type="GO" id="GO:0005634">
    <property type="term" value="C:nucleus"/>
    <property type="evidence" value="ECO:0007669"/>
    <property type="project" value="TreeGrafter"/>
</dbReference>
<keyword evidence="7" id="KW-1185">Reference proteome</keyword>
<dbReference type="InterPro" id="IPR033464">
    <property type="entry name" value="CSN8_PSD8_EIF3K"/>
</dbReference>
<reference evidence="5 7" key="2">
    <citation type="submission" date="2018-11" db="EMBL/GenBank/DDBJ databases">
        <authorList>
            <consortium name="Pathogen Informatics"/>
        </authorList>
    </citation>
    <scope>NUCLEOTIDE SEQUENCE [LARGE SCALE GENOMIC DNA]</scope>
</reference>
<evidence type="ECO:0000256" key="2">
    <source>
        <dbReference type="ARBA" id="ARBA00014939"/>
    </source>
</evidence>
<sequence>MYENLIRLWKKPLVRDMEAIGKTLMEIKEGLNHLDGMKTLQEDALFSIHRKIRINFHSIQKLKTHSKFVLGDVYEIDALYAILRCDLDAFNEANTITLSFYENCGNGQEFPNKYLMIGLHLMYLLATNRLAEFHMLLEQVDQSVQQQNPYISTPVKLEQSLMEGVYNKVILTEKTIPSPYYSIFIRILMDTIRGEIAACIESSFTQVPIKDATQLLLFSNQSEVHPFAKKRGWKFEKDAYVFDVEKPVEPLPKAHLDTIRIANQALFYAKQLEMIV</sequence>
<evidence type="ECO:0000313" key="5">
    <source>
        <dbReference type="EMBL" id="VDN54916.1"/>
    </source>
</evidence>
<dbReference type="EMBL" id="UYYG01001151">
    <property type="protein sequence ID" value="VDN54916.1"/>
    <property type="molecule type" value="Genomic_DNA"/>
</dbReference>
<evidence type="ECO:0000313" key="8">
    <source>
        <dbReference type="WBParaSite" id="DME_0000052901-mRNA-1"/>
    </source>
</evidence>
<evidence type="ECO:0000313" key="6">
    <source>
        <dbReference type="Proteomes" id="UP000038040"/>
    </source>
</evidence>
<dbReference type="Proteomes" id="UP000274756">
    <property type="component" value="Unassembled WGS sequence"/>
</dbReference>
<accession>A0A0N4U1N7</accession>
<gene>
    <name evidence="5" type="ORF">DME_LOCUS4889</name>
</gene>
<keyword evidence="3" id="KW-0647">Proteasome</keyword>
<dbReference type="AlphaFoldDB" id="A0A0N4U1N7"/>
<dbReference type="WBParaSite" id="DME_0000052901-mRNA-1">
    <property type="protein sequence ID" value="DME_0000052901-mRNA-1"/>
    <property type="gene ID" value="DME_0000052901"/>
</dbReference>
<dbReference type="InterPro" id="IPR000717">
    <property type="entry name" value="PCI_dom"/>
</dbReference>
<dbReference type="Pfam" id="PF10075">
    <property type="entry name" value="CSN8_PSD8_EIF3K"/>
    <property type="match status" value="1"/>
</dbReference>
<evidence type="ECO:0000259" key="4">
    <source>
        <dbReference type="PROSITE" id="PS50250"/>
    </source>
</evidence>
<feature type="domain" description="PCI" evidence="4">
    <location>
        <begin position="89"/>
        <end position="258"/>
    </location>
</feature>
<comment type="similarity">
    <text evidence="1">Belongs to the proteasome subunit S14 family.</text>
</comment>
<dbReference type="PANTHER" id="PTHR12387">
    <property type="entry name" value="26S PROTEASOME NON-ATPASE REGULATORY SUBUNIT 8"/>
    <property type="match status" value="1"/>
</dbReference>
<proteinExistence type="inferred from homology"/>
<dbReference type="PANTHER" id="PTHR12387:SF0">
    <property type="entry name" value="26S PROTEASOME NON-ATPASE REGULATORY SUBUNIT 8"/>
    <property type="match status" value="1"/>
</dbReference>
<protein>
    <recommendedName>
        <fullName evidence="2">26S proteasome non-ATPase regulatory subunit 8</fullName>
    </recommendedName>
</protein>
<name>A0A0N4U1N7_DRAME</name>
<dbReference type="GO" id="GO:0043161">
    <property type="term" value="P:proteasome-mediated ubiquitin-dependent protein catabolic process"/>
    <property type="evidence" value="ECO:0007669"/>
    <property type="project" value="TreeGrafter"/>
</dbReference>
<dbReference type="GO" id="GO:0005829">
    <property type="term" value="C:cytosol"/>
    <property type="evidence" value="ECO:0007669"/>
    <property type="project" value="TreeGrafter"/>
</dbReference>
<dbReference type="Gene3D" id="1.25.40.990">
    <property type="match status" value="1"/>
</dbReference>
<evidence type="ECO:0000313" key="7">
    <source>
        <dbReference type="Proteomes" id="UP000274756"/>
    </source>
</evidence>
<dbReference type="STRING" id="318479.A0A0N4U1N7"/>
<dbReference type="GO" id="GO:0008541">
    <property type="term" value="C:proteasome regulatory particle, lid subcomplex"/>
    <property type="evidence" value="ECO:0007669"/>
    <property type="project" value="TreeGrafter"/>
</dbReference>
<dbReference type="OrthoDB" id="409122at2759"/>
<evidence type="ECO:0000256" key="1">
    <source>
        <dbReference type="ARBA" id="ARBA00009627"/>
    </source>
</evidence>
<reference evidence="8" key="1">
    <citation type="submission" date="2017-02" db="UniProtKB">
        <authorList>
            <consortium name="WormBaseParasite"/>
        </authorList>
    </citation>
    <scope>IDENTIFICATION</scope>
</reference>
<dbReference type="InterPro" id="IPR006746">
    <property type="entry name" value="26S_Psome_Rpn12"/>
</dbReference>
<dbReference type="PROSITE" id="PS50250">
    <property type="entry name" value="PCI"/>
    <property type="match status" value="1"/>
</dbReference>
<evidence type="ECO:0000256" key="3">
    <source>
        <dbReference type="ARBA" id="ARBA00022942"/>
    </source>
</evidence>
<dbReference type="Proteomes" id="UP000038040">
    <property type="component" value="Unplaced"/>
</dbReference>